<dbReference type="PhylomeDB" id="A0A0G4HPQ7"/>
<dbReference type="Pfam" id="PF00072">
    <property type="entry name" value="Response_reg"/>
    <property type="match status" value="1"/>
</dbReference>
<dbReference type="InterPro" id="IPR036890">
    <property type="entry name" value="HATPase_C_sf"/>
</dbReference>
<dbReference type="Gene3D" id="3.40.50.2300">
    <property type="match status" value="1"/>
</dbReference>
<dbReference type="PANTHER" id="PTHR45339:SF1">
    <property type="entry name" value="HYBRID SIGNAL TRANSDUCTION HISTIDINE KINASE J"/>
    <property type="match status" value="1"/>
</dbReference>
<feature type="transmembrane region" description="Helical" evidence="6">
    <location>
        <begin position="64"/>
        <end position="85"/>
    </location>
</feature>
<protein>
    <recommendedName>
        <fullName evidence="7">Response regulatory domain-containing protein</fullName>
    </recommendedName>
</protein>
<feature type="compositionally biased region" description="Low complexity" evidence="5">
    <location>
        <begin position="315"/>
        <end position="345"/>
    </location>
</feature>
<dbReference type="SUPFAM" id="SSF55874">
    <property type="entry name" value="ATPase domain of HSP90 chaperone/DNA topoisomerase II/histidine kinase"/>
    <property type="match status" value="1"/>
</dbReference>
<evidence type="ECO:0000256" key="6">
    <source>
        <dbReference type="SAM" id="Phobius"/>
    </source>
</evidence>
<sequence>MKGMESLLWSDDSGVPTDEEASEQLRQDRRRHFISQLSRCKKNVACSCLAFLICPLAACLVSRAPWVVLGLQISSALALLAGWGWILEEESTAETKCVYLCLFSHFCSVLSVNFLGNSPEAVCLSEALSSFGAVRAGVLTLALLFSRSNYRFLTKAQVAVWAVVRGFPNAVVLWYRWRGDFSFSFTSLSVLISSCLVYLACGFGIICVSTVVRELRWQSFGALALERITRERAEGAKVSFLTYIMHELRNPLSSAILMLNETQYRISRWELKKMFAHSAASLNLPPSPKSTSSVPARLSPFQKRRQQRDKQTKEATGGSSDAASGGVSRRSSRLRSLSEAPAAAPGGTGPSPSPPLPVSGDGSPITIALKQRTERRRNRAATLTGNSGERGIAEAPQTAVAAAAEEGRTSSIVRIGSAVLYDVPTTTAQGEGTPRRMTLRRSSSRLAIVSLAATAAATSRRLSLFNPEMTGPGEDTLKEGLEAADVVEEMVEEEEQEEEAERQEDAQNLAELKKLTTLIGSQLDQITRICTDVCVVERMDGSDLKFFFRNEDLKEWFASAISSEAPAFEESGVKFSHDLSVVCEGCRKSAEACAESGGGKGETCGNCEVNREAVSSEKLFAFGDFLKLGQALKSLLSNARRYAKANKGEEGQVSIKARLLVLRKESSSKRYGHSAHVACLPDEDDITGWVRLEVDCTDNGSGLSEQDLRHRLFVPYGMSRGFKDMNAGGPASLSASQKSVYIESHADGKISAESEGPGRGATFRFTVDLPIVPPPPDKGDMTLPTFSRQPTPLVLSESERGDVSLGNSAVDTPANQSSTNLAGFYEGLRNRRPVREVSAPASPTSASNLPSPPEEPRGGAFGFERDSPKADRRRASTLLGQKEKSRSSVTIAATVQPGDKKEKEKETSATQPNPQISGRRASTSGRRPSVCSDTGSIIGLSVHTVREFTADVLVVDDNEMCLLGASLALERLGMACCTASDGDEAVRLYENGAAFRLILMDRNMDRMDGDEACKQIMEMSEKDVQIPSPIIVGVTADTSEYGRRAFMTAGAKKIVPKPITHQKVASVLEEFGVIARPERKQEQGWRDPEFL</sequence>
<dbReference type="SMART" id="SM00448">
    <property type="entry name" value="REC"/>
    <property type="match status" value="1"/>
</dbReference>
<keyword evidence="4" id="KW-0175">Coiled coil</keyword>
<feature type="transmembrane region" description="Helical" evidence="6">
    <location>
        <begin position="40"/>
        <end position="58"/>
    </location>
</feature>
<evidence type="ECO:0000256" key="1">
    <source>
        <dbReference type="ARBA" id="ARBA00022553"/>
    </source>
</evidence>
<keyword evidence="6" id="KW-0812">Transmembrane</keyword>
<dbReference type="PANTHER" id="PTHR45339">
    <property type="entry name" value="HYBRID SIGNAL TRANSDUCTION HISTIDINE KINASE J"/>
    <property type="match status" value="1"/>
</dbReference>
<dbReference type="CDD" id="cd17546">
    <property type="entry name" value="REC_hyHK_CKI1_RcsC-like"/>
    <property type="match status" value="1"/>
</dbReference>
<feature type="region of interest" description="Disordered" evidence="5">
    <location>
        <begin position="796"/>
        <end position="821"/>
    </location>
</feature>
<dbReference type="AlphaFoldDB" id="A0A0G4HPQ7"/>
<evidence type="ECO:0000256" key="5">
    <source>
        <dbReference type="SAM" id="MobiDB-lite"/>
    </source>
</evidence>
<dbReference type="GO" id="GO:0000155">
    <property type="term" value="F:phosphorelay sensor kinase activity"/>
    <property type="evidence" value="ECO:0007669"/>
    <property type="project" value="InterPro"/>
</dbReference>
<dbReference type="InterPro" id="IPR003661">
    <property type="entry name" value="HisK_dim/P_dom"/>
</dbReference>
<dbReference type="InterPro" id="IPR001789">
    <property type="entry name" value="Sig_transdc_resp-reg_receiver"/>
</dbReference>
<evidence type="ECO:0000256" key="3">
    <source>
        <dbReference type="PROSITE-ProRule" id="PRU00169"/>
    </source>
</evidence>
<evidence type="ECO:0000259" key="7">
    <source>
        <dbReference type="PROSITE" id="PS50110"/>
    </source>
</evidence>
<dbReference type="EMBL" id="CDMZ01003434">
    <property type="protein sequence ID" value="CEM46352.1"/>
    <property type="molecule type" value="Genomic_DNA"/>
</dbReference>
<dbReference type="VEuPathDB" id="CryptoDB:Cvel_7863"/>
<proteinExistence type="predicted"/>
<feature type="region of interest" description="Disordered" evidence="5">
    <location>
        <begin position="1"/>
        <end position="24"/>
    </location>
</feature>
<dbReference type="SUPFAM" id="SSF52172">
    <property type="entry name" value="CheY-like"/>
    <property type="match status" value="1"/>
</dbReference>
<keyword evidence="6" id="KW-0472">Membrane</keyword>
<keyword evidence="2" id="KW-0902">Two-component regulatory system</keyword>
<feature type="coiled-coil region" evidence="4">
    <location>
        <begin position="477"/>
        <end position="515"/>
    </location>
</feature>
<feature type="region of interest" description="Disordered" evidence="5">
    <location>
        <begin position="282"/>
        <end position="395"/>
    </location>
</feature>
<evidence type="ECO:0000313" key="8">
    <source>
        <dbReference type="EMBL" id="CEM46352.1"/>
    </source>
</evidence>
<feature type="region of interest" description="Disordered" evidence="5">
    <location>
        <begin position="837"/>
        <end position="930"/>
    </location>
</feature>
<feature type="compositionally biased region" description="Basic and acidic residues" evidence="5">
    <location>
        <begin position="898"/>
        <end position="907"/>
    </location>
</feature>
<feature type="compositionally biased region" description="Basic and acidic residues" evidence="5">
    <location>
        <begin position="863"/>
        <end position="874"/>
    </location>
</feature>
<feature type="compositionally biased region" description="Polar residues" evidence="5">
    <location>
        <begin position="908"/>
        <end position="930"/>
    </location>
</feature>
<keyword evidence="1 3" id="KW-0597">Phosphoprotein</keyword>
<dbReference type="CDD" id="cd00082">
    <property type="entry name" value="HisKA"/>
    <property type="match status" value="1"/>
</dbReference>
<accession>A0A0G4HPQ7</accession>
<dbReference type="PROSITE" id="PS50110">
    <property type="entry name" value="RESPONSE_REGULATORY"/>
    <property type="match status" value="1"/>
</dbReference>
<dbReference type="Gene3D" id="3.30.565.10">
    <property type="entry name" value="Histidine kinase-like ATPase, C-terminal domain"/>
    <property type="match status" value="1"/>
</dbReference>
<feature type="modified residue" description="4-aspartylphosphate" evidence="3">
    <location>
        <position position="1001"/>
    </location>
</feature>
<feature type="transmembrane region" description="Helical" evidence="6">
    <location>
        <begin position="189"/>
        <end position="212"/>
    </location>
</feature>
<name>A0A0G4HPQ7_9ALVE</name>
<dbReference type="Pfam" id="PF02518">
    <property type="entry name" value="HATPase_c"/>
    <property type="match status" value="1"/>
</dbReference>
<evidence type="ECO:0000256" key="2">
    <source>
        <dbReference type="ARBA" id="ARBA00023012"/>
    </source>
</evidence>
<reference evidence="8" key="1">
    <citation type="submission" date="2014-11" db="EMBL/GenBank/DDBJ databases">
        <authorList>
            <person name="Otto D Thomas"/>
            <person name="Naeem Raeece"/>
        </authorList>
    </citation>
    <scope>NUCLEOTIDE SEQUENCE</scope>
</reference>
<dbReference type="InterPro" id="IPR003594">
    <property type="entry name" value="HATPase_dom"/>
</dbReference>
<dbReference type="SMART" id="SM00387">
    <property type="entry name" value="HATPase_c"/>
    <property type="match status" value="1"/>
</dbReference>
<feature type="domain" description="Response regulatory" evidence="7">
    <location>
        <begin position="951"/>
        <end position="1072"/>
    </location>
</feature>
<feature type="compositionally biased region" description="Polar residues" evidence="5">
    <location>
        <begin position="805"/>
        <end position="821"/>
    </location>
</feature>
<organism evidence="8">
    <name type="scientific">Chromera velia CCMP2878</name>
    <dbReference type="NCBI Taxonomy" id="1169474"/>
    <lineage>
        <taxon>Eukaryota</taxon>
        <taxon>Sar</taxon>
        <taxon>Alveolata</taxon>
        <taxon>Colpodellida</taxon>
        <taxon>Chromeraceae</taxon>
        <taxon>Chromera</taxon>
    </lineage>
</organism>
<dbReference type="InterPro" id="IPR011006">
    <property type="entry name" value="CheY-like_superfamily"/>
</dbReference>
<evidence type="ECO:0000256" key="4">
    <source>
        <dbReference type="SAM" id="Coils"/>
    </source>
</evidence>
<gene>
    <name evidence="8" type="ORF">Cvel_7863</name>
</gene>
<keyword evidence="6" id="KW-1133">Transmembrane helix</keyword>